<accession>A0AAP2D6K9</accession>
<dbReference type="SMART" id="SM00758">
    <property type="entry name" value="PA14"/>
    <property type="match status" value="1"/>
</dbReference>
<dbReference type="InterPro" id="IPR000801">
    <property type="entry name" value="Esterase-like"/>
</dbReference>
<evidence type="ECO:0000259" key="4">
    <source>
        <dbReference type="PROSITE" id="PS51820"/>
    </source>
</evidence>
<dbReference type="Pfam" id="PF07691">
    <property type="entry name" value="PA14"/>
    <property type="match status" value="1"/>
</dbReference>
<dbReference type="Gene3D" id="3.90.182.10">
    <property type="entry name" value="Toxin - Anthrax Protective Antigen,domain 1"/>
    <property type="match status" value="1"/>
</dbReference>
<keyword evidence="2" id="KW-0378">Hydrolase</keyword>
<dbReference type="PANTHER" id="PTHR40841">
    <property type="entry name" value="SIDEROPHORE TRIACETYLFUSARININE C ESTERASE"/>
    <property type="match status" value="1"/>
</dbReference>
<reference evidence="5 6" key="1">
    <citation type="submission" date="2021-05" db="EMBL/GenBank/DDBJ databases">
        <title>A Polyphasic approach of four new species of the genus Ohtaekwangia: Ohtaekwangia histidinii sp. nov., Ohtaekwangia cretensis sp. nov., Ohtaekwangia indiensis sp. nov., Ohtaekwangia reichenbachii sp. nov. from diverse environment.</title>
        <authorList>
            <person name="Octaviana S."/>
        </authorList>
    </citation>
    <scope>NUCLEOTIDE SEQUENCE [LARGE SCALE GENOMIC DNA]</scope>
    <source>
        <strain evidence="5 6">PWU37</strain>
    </source>
</reference>
<dbReference type="Gene3D" id="3.40.50.1820">
    <property type="entry name" value="alpha/beta hydrolase"/>
    <property type="match status" value="1"/>
</dbReference>
<dbReference type="AlphaFoldDB" id="A0AAP2D6K9"/>
<dbReference type="SUPFAM" id="SSF56988">
    <property type="entry name" value="Anthrax protective antigen"/>
    <property type="match status" value="1"/>
</dbReference>
<dbReference type="PROSITE" id="PS51820">
    <property type="entry name" value="PA14"/>
    <property type="match status" value="1"/>
</dbReference>
<evidence type="ECO:0000313" key="6">
    <source>
        <dbReference type="Proteomes" id="UP001319180"/>
    </source>
</evidence>
<keyword evidence="3" id="KW-0732">Signal</keyword>
<evidence type="ECO:0000256" key="2">
    <source>
        <dbReference type="ARBA" id="ARBA00022801"/>
    </source>
</evidence>
<gene>
    <name evidence="5" type="ORF">KK078_07220</name>
</gene>
<evidence type="ECO:0000256" key="1">
    <source>
        <dbReference type="ARBA" id="ARBA00005622"/>
    </source>
</evidence>
<dbReference type="InterPro" id="IPR037524">
    <property type="entry name" value="PA14/GLEYA"/>
</dbReference>
<dbReference type="RefSeq" id="WP_254089579.1">
    <property type="nucleotide sequence ID" value="NZ_JAHESC010000007.1"/>
</dbReference>
<dbReference type="GO" id="GO:0016788">
    <property type="term" value="F:hydrolase activity, acting on ester bonds"/>
    <property type="evidence" value="ECO:0007669"/>
    <property type="project" value="TreeGrafter"/>
</dbReference>
<comment type="similarity">
    <text evidence="1">Belongs to the esterase D family.</text>
</comment>
<proteinExistence type="inferred from homology"/>
<protein>
    <recommendedName>
        <fullName evidence="4">PA14 domain-containing protein</fullName>
    </recommendedName>
</protein>
<dbReference type="Pfam" id="PF00756">
    <property type="entry name" value="Esterase"/>
    <property type="match status" value="1"/>
</dbReference>
<dbReference type="InterPro" id="IPR029058">
    <property type="entry name" value="AB_hydrolase_fold"/>
</dbReference>
<dbReference type="Proteomes" id="UP001319180">
    <property type="component" value="Unassembled WGS sequence"/>
</dbReference>
<dbReference type="PANTHER" id="PTHR40841:SF2">
    <property type="entry name" value="SIDEROPHORE-DEGRADING ESTERASE (EUROFUNG)"/>
    <property type="match status" value="1"/>
</dbReference>
<dbReference type="InterPro" id="IPR052558">
    <property type="entry name" value="Siderophore_Hydrolase_D"/>
</dbReference>
<feature type="signal peptide" evidence="3">
    <location>
        <begin position="1"/>
        <end position="24"/>
    </location>
</feature>
<evidence type="ECO:0000313" key="5">
    <source>
        <dbReference type="EMBL" id="MBT1686338.1"/>
    </source>
</evidence>
<dbReference type="SUPFAM" id="SSF53474">
    <property type="entry name" value="alpha/beta-Hydrolases"/>
    <property type="match status" value="1"/>
</dbReference>
<feature type="domain" description="PA14" evidence="4">
    <location>
        <begin position="363"/>
        <end position="504"/>
    </location>
</feature>
<sequence length="510" mass="58042">MRNSRYLFFLLLIALGSLSFATQAQDTVLNLSFQSRLDSIRSKILNQKRLIQVFTPAGYKPGSAATYDVLYVLDGGNWNTGLITRVQSFIQGEGYVPHTIIVSVLGIDRNKDLTPTHLEDWKTSGGGEHFLRFLKEELIPYVNKTYPSNGDNTLWGHSLGGMFVTYAMLKEPAAFKSYIAVDPSIWWDKCYVAKMAASRLSSLEGLNTTFYVGGRNATGMHEMKVDTLETVLKSHAPADVRWKVVSYPDESHSSVRLKTTYDGLRFTYEGLVSNIEFHPMNGAVLKDKPVHVWYFDDTTNVRYTVDGTMPTRHSARVQPELTLTGGGNVTYTRFTQRTRYNKTTTGNFTVTAPLRPMAKSKKLTPGGFQYSYYEGDWDTWPDLRGVKPDKTGITDHNFDLDQLPRKKDYALVVEGFLEATEDGHYIFLLEGDKGTKFYLGDRLLMQWDGGYTRRVDSYIVPLQKGFYPVRIEYLHKKEDFKLRVGHLTPSRIETKDPQPIPDAVQYRQKL</sequence>
<evidence type="ECO:0000256" key="3">
    <source>
        <dbReference type="SAM" id="SignalP"/>
    </source>
</evidence>
<dbReference type="InterPro" id="IPR011658">
    <property type="entry name" value="PA14_dom"/>
</dbReference>
<keyword evidence="6" id="KW-1185">Reference proteome</keyword>
<comment type="caution">
    <text evidence="5">The sequence shown here is derived from an EMBL/GenBank/DDBJ whole genome shotgun (WGS) entry which is preliminary data.</text>
</comment>
<name>A0AAP2D6K9_9BACT</name>
<feature type="chain" id="PRO_5042861038" description="PA14 domain-containing protein" evidence="3">
    <location>
        <begin position="25"/>
        <end position="510"/>
    </location>
</feature>
<dbReference type="EMBL" id="JAHESC010000007">
    <property type="protein sequence ID" value="MBT1686338.1"/>
    <property type="molecule type" value="Genomic_DNA"/>
</dbReference>
<organism evidence="5 6">
    <name type="scientific">Dawidia soli</name>
    <dbReference type="NCBI Taxonomy" id="2782352"/>
    <lineage>
        <taxon>Bacteria</taxon>
        <taxon>Pseudomonadati</taxon>
        <taxon>Bacteroidota</taxon>
        <taxon>Cytophagia</taxon>
        <taxon>Cytophagales</taxon>
        <taxon>Chryseotaleaceae</taxon>
        <taxon>Dawidia</taxon>
    </lineage>
</organism>